<keyword evidence="7 8" id="KW-0342">GTP-binding</keyword>
<protein>
    <recommendedName>
        <fullName evidence="8 9">Adenylosuccinate synthetase</fullName>
        <shortName evidence="8">AMPSase</shortName>
        <shortName evidence="8">AdSS</shortName>
        <ecNumber evidence="8 9">6.3.4.4</ecNumber>
    </recommendedName>
    <alternativeName>
        <fullName evidence="8">IMP--aspartate ligase</fullName>
    </alternativeName>
</protein>
<dbReference type="GO" id="GO:0044208">
    <property type="term" value="P:'de novo' AMP biosynthetic process"/>
    <property type="evidence" value="ECO:0007669"/>
    <property type="project" value="UniProtKB-UniRule"/>
</dbReference>
<dbReference type="InterPro" id="IPR042111">
    <property type="entry name" value="Adenylosuccinate_synth_dom3"/>
</dbReference>
<comment type="subunit">
    <text evidence="1 8">Homodimer.</text>
</comment>
<dbReference type="GO" id="GO:0005525">
    <property type="term" value="F:GTP binding"/>
    <property type="evidence" value="ECO:0007669"/>
    <property type="project" value="UniProtKB-UniRule"/>
</dbReference>
<feature type="binding site" description="in other chain" evidence="8">
    <location>
        <begin position="13"/>
        <end position="16"/>
    </location>
    <ligand>
        <name>IMP</name>
        <dbReference type="ChEBI" id="CHEBI:58053"/>
        <note>ligand shared between dimeric partners</note>
    </ligand>
</feature>
<feature type="binding site" description="in other chain" evidence="8">
    <location>
        <position position="229"/>
    </location>
    <ligand>
        <name>IMP</name>
        <dbReference type="ChEBI" id="CHEBI:58053"/>
        <note>ligand shared between dimeric partners</note>
    </ligand>
</feature>
<feature type="binding site" evidence="8">
    <location>
        <begin position="335"/>
        <end position="337"/>
    </location>
    <ligand>
        <name>GTP</name>
        <dbReference type="ChEBI" id="CHEBI:37565"/>
    </ligand>
</feature>
<evidence type="ECO:0000256" key="7">
    <source>
        <dbReference type="ARBA" id="ARBA00023134"/>
    </source>
</evidence>
<comment type="caution">
    <text evidence="10">The sequence shown here is derived from an EMBL/GenBank/DDBJ whole genome shotgun (WGS) entry which is preliminary data.</text>
</comment>
<dbReference type="InterPro" id="IPR018220">
    <property type="entry name" value="Adenylosuccin_syn_GTP-bd"/>
</dbReference>
<dbReference type="FunFam" id="3.90.170.10:FF:000001">
    <property type="entry name" value="Adenylosuccinate synthetase"/>
    <property type="match status" value="1"/>
</dbReference>
<feature type="binding site" description="in other chain" evidence="8">
    <location>
        <position position="244"/>
    </location>
    <ligand>
        <name>IMP</name>
        <dbReference type="ChEBI" id="CHEBI:58053"/>
        <note>ligand shared between dimeric partners</note>
    </ligand>
</feature>
<comment type="similarity">
    <text evidence="8 9">Belongs to the adenylosuccinate synthetase family.</text>
</comment>
<feature type="binding site" evidence="8">
    <location>
        <begin position="417"/>
        <end position="419"/>
    </location>
    <ligand>
        <name>GTP</name>
        <dbReference type="ChEBI" id="CHEBI:37565"/>
    </ligand>
</feature>
<comment type="subcellular location">
    <subcellularLocation>
        <location evidence="8">Cytoplasm</location>
    </subcellularLocation>
</comment>
<dbReference type="EC" id="6.3.4.4" evidence="8 9"/>
<dbReference type="PATRIC" id="fig|1618371.3.peg.665"/>
<proteinExistence type="inferred from homology"/>
<dbReference type="Gene3D" id="1.10.300.10">
    <property type="entry name" value="Adenylosuccinate Synthetase, subunit A, domain 2"/>
    <property type="match status" value="1"/>
</dbReference>
<feature type="active site" description="Proton donor" evidence="8">
    <location>
        <position position="43"/>
    </location>
</feature>
<evidence type="ECO:0000256" key="3">
    <source>
        <dbReference type="ARBA" id="ARBA00022723"/>
    </source>
</evidence>
<organism evidence="10 11">
    <name type="scientific">Candidatus Beckwithbacteria bacterium GW2011_GWB1_47_15</name>
    <dbReference type="NCBI Taxonomy" id="1618371"/>
    <lineage>
        <taxon>Bacteria</taxon>
        <taxon>Candidatus Beckwithiibacteriota</taxon>
    </lineage>
</organism>
<dbReference type="InterPro" id="IPR027417">
    <property type="entry name" value="P-loop_NTPase"/>
</dbReference>
<comment type="pathway">
    <text evidence="8 9">Purine metabolism; AMP biosynthesis via de novo pathway; AMP from IMP: step 1/2.</text>
</comment>
<feature type="binding site" description="in other chain" evidence="8">
    <location>
        <position position="126"/>
    </location>
    <ligand>
        <name>IMP</name>
        <dbReference type="ChEBI" id="CHEBI:58053"/>
        <note>ligand shared between dimeric partners</note>
    </ligand>
</feature>
<feature type="binding site" evidence="8">
    <location>
        <begin position="12"/>
        <end position="18"/>
    </location>
    <ligand>
        <name>GTP</name>
        <dbReference type="ChEBI" id="CHEBI:37565"/>
    </ligand>
</feature>
<dbReference type="Gene3D" id="3.40.440.10">
    <property type="entry name" value="Adenylosuccinate Synthetase, subunit A, domain 1"/>
    <property type="match status" value="1"/>
</dbReference>
<feature type="binding site" description="in other chain" evidence="8">
    <location>
        <position position="307"/>
    </location>
    <ligand>
        <name>IMP</name>
        <dbReference type="ChEBI" id="CHEBI:58053"/>
        <note>ligand shared between dimeric partners</note>
    </ligand>
</feature>
<evidence type="ECO:0000256" key="6">
    <source>
        <dbReference type="ARBA" id="ARBA00022842"/>
    </source>
</evidence>
<feature type="binding site" evidence="8">
    <location>
        <position position="42"/>
    </location>
    <ligand>
        <name>Mg(2+)</name>
        <dbReference type="ChEBI" id="CHEBI:18420"/>
    </ligand>
</feature>
<dbReference type="NCBIfam" id="TIGR00184">
    <property type="entry name" value="purA"/>
    <property type="match status" value="1"/>
</dbReference>
<dbReference type="SUPFAM" id="SSF52540">
    <property type="entry name" value="P-loop containing nucleoside triphosphate hydrolases"/>
    <property type="match status" value="1"/>
</dbReference>
<evidence type="ECO:0000256" key="2">
    <source>
        <dbReference type="ARBA" id="ARBA00022598"/>
    </source>
</evidence>
<feature type="binding site" evidence="8">
    <location>
        <begin position="42"/>
        <end position="44"/>
    </location>
    <ligand>
        <name>GTP</name>
        <dbReference type="ChEBI" id="CHEBI:37565"/>
    </ligand>
</feature>
<evidence type="ECO:0000313" key="10">
    <source>
        <dbReference type="EMBL" id="KKU61159.1"/>
    </source>
</evidence>
<dbReference type="AlphaFoldDB" id="A0A0G1RV50"/>
<dbReference type="InterPro" id="IPR042109">
    <property type="entry name" value="Adenylosuccinate_synth_dom1"/>
</dbReference>
<dbReference type="InterPro" id="IPR042110">
    <property type="entry name" value="Adenylosuccinate_synth_dom2"/>
</dbReference>
<dbReference type="GO" id="GO:0004019">
    <property type="term" value="F:adenylosuccinate synthase activity"/>
    <property type="evidence" value="ECO:0007669"/>
    <property type="project" value="UniProtKB-UniRule"/>
</dbReference>
<comment type="cofactor">
    <cofactor evidence="8">
        <name>Mg(2+)</name>
        <dbReference type="ChEBI" id="CHEBI:18420"/>
    </cofactor>
    <text evidence="8">Binds 1 Mg(2+) ion per subunit.</text>
</comment>
<accession>A0A0G1RV50</accession>
<dbReference type="NCBIfam" id="NF002223">
    <property type="entry name" value="PRK01117.1"/>
    <property type="match status" value="1"/>
</dbReference>
<dbReference type="PANTHER" id="PTHR11846:SF0">
    <property type="entry name" value="ADENYLOSUCCINATE SYNTHETASE"/>
    <property type="match status" value="1"/>
</dbReference>
<evidence type="ECO:0000256" key="5">
    <source>
        <dbReference type="ARBA" id="ARBA00022755"/>
    </source>
</evidence>
<keyword evidence="6 8" id="KW-0460">Magnesium</keyword>
<feature type="binding site" evidence="8">
    <location>
        <position position="140"/>
    </location>
    <ligand>
        <name>IMP</name>
        <dbReference type="ChEBI" id="CHEBI:58053"/>
        <note>ligand shared between dimeric partners</note>
    </ligand>
</feature>
<evidence type="ECO:0000256" key="1">
    <source>
        <dbReference type="ARBA" id="ARBA00011738"/>
    </source>
</evidence>
<comment type="function">
    <text evidence="8">Plays an important role in the de novo pathway of purine nucleotide biosynthesis. Catalyzes the first committed step in the biosynthesis of AMP from IMP.</text>
</comment>
<gene>
    <name evidence="8" type="primary">purA</name>
    <name evidence="10" type="ORF">UX85_C0004G0081</name>
</gene>
<evidence type="ECO:0000256" key="4">
    <source>
        <dbReference type="ARBA" id="ARBA00022741"/>
    </source>
</evidence>
<name>A0A0G1RV50_9BACT</name>
<dbReference type="HAMAP" id="MF_00011">
    <property type="entry name" value="Adenylosucc_synth"/>
    <property type="match status" value="1"/>
</dbReference>
<dbReference type="Proteomes" id="UP000033860">
    <property type="component" value="Unassembled WGS sequence"/>
</dbReference>
<dbReference type="EMBL" id="LCNT01000004">
    <property type="protein sequence ID" value="KKU61159.1"/>
    <property type="molecule type" value="Genomic_DNA"/>
</dbReference>
<feature type="active site" description="Proton acceptor" evidence="8">
    <location>
        <position position="13"/>
    </location>
</feature>
<comment type="catalytic activity">
    <reaction evidence="8 9">
        <text>IMP + L-aspartate + GTP = N(6)-(1,2-dicarboxyethyl)-AMP + GDP + phosphate + 2 H(+)</text>
        <dbReference type="Rhea" id="RHEA:15753"/>
        <dbReference type="ChEBI" id="CHEBI:15378"/>
        <dbReference type="ChEBI" id="CHEBI:29991"/>
        <dbReference type="ChEBI" id="CHEBI:37565"/>
        <dbReference type="ChEBI" id="CHEBI:43474"/>
        <dbReference type="ChEBI" id="CHEBI:57567"/>
        <dbReference type="ChEBI" id="CHEBI:58053"/>
        <dbReference type="ChEBI" id="CHEBI:58189"/>
        <dbReference type="EC" id="6.3.4.4"/>
    </reaction>
</comment>
<keyword evidence="5 8" id="KW-0658">Purine biosynthesis</keyword>
<dbReference type="InterPro" id="IPR001114">
    <property type="entry name" value="Adenylosuccinate_synthetase"/>
</dbReference>
<dbReference type="PANTHER" id="PTHR11846">
    <property type="entry name" value="ADENYLOSUCCINATE SYNTHETASE"/>
    <property type="match status" value="1"/>
</dbReference>
<keyword evidence="2 8" id="KW-0436">Ligase</keyword>
<keyword evidence="3 8" id="KW-0479">Metal-binding</keyword>
<sequence>MNHAVVLGTQWGDEGKGKIVDFLARQKRFTSVVRYQGGNNAGHTVVVGGERFAFHLLPSGILYKQKTCVIGNGVIVDPKVLNFEIRRLEKRVGKKHARILISEKCHLIMPWHQIIDGIIGGKLGTTQRGIGPCYTDVNARRGIRFMDAKSKKVFGLRVKEELAWNKKLIGLAYGQPKLARRLNEAKIVTSYWRWINLLKANRRVEIDDCSEWLNRRQAKGEGILFEGAQATLLDVAHGTYPFVTSSNATVGGLYTGTGFRPRQLSVVGVVKAYTTRVGTGPFPTELTDAVAERLREVGHEYGTTTGRPRRCGWLDATIVNYARKINGLDSVAVTKLDVLSGIEKLKVAVAYKVDGKTLNTFPVDVELLNQAKPVYRQVAGWEEDITRVRKFSQLPRAAREYIKLLEAASEVKVTMIGVGPNRNELIVR</sequence>
<dbReference type="CDD" id="cd03108">
    <property type="entry name" value="AdSS"/>
    <property type="match status" value="1"/>
</dbReference>
<dbReference type="UniPathway" id="UPA00075">
    <property type="reaction ID" value="UER00335"/>
</dbReference>
<evidence type="ECO:0000256" key="8">
    <source>
        <dbReference type="HAMAP-Rule" id="MF_00011"/>
    </source>
</evidence>
<feature type="binding site" evidence="8">
    <location>
        <position position="309"/>
    </location>
    <ligand>
        <name>GTP</name>
        <dbReference type="ChEBI" id="CHEBI:37565"/>
    </ligand>
</feature>
<dbReference type="Pfam" id="PF00709">
    <property type="entry name" value="Adenylsucc_synt"/>
    <property type="match status" value="1"/>
</dbReference>
<keyword evidence="8" id="KW-0963">Cytoplasm</keyword>
<feature type="binding site" evidence="8">
    <location>
        <begin position="303"/>
        <end position="309"/>
    </location>
    <ligand>
        <name>substrate</name>
    </ligand>
</feature>
<dbReference type="SMART" id="SM00788">
    <property type="entry name" value="Adenylsucc_synt"/>
    <property type="match status" value="1"/>
</dbReference>
<dbReference type="Gene3D" id="3.90.170.10">
    <property type="entry name" value="Adenylosuccinate Synthetase, subunit A, domain 3"/>
    <property type="match status" value="1"/>
</dbReference>
<evidence type="ECO:0000313" key="11">
    <source>
        <dbReference type="Proteomes" id="UP000033860"/>
    </source>
</evidence>
<keyword evidence="4 8" id="KW-0547">Nucleotide-binding</keyword>
<dbReference type="PROSITE" id="PS01266">
    <property type="entry name" value="ADENYLOSUCCIN_SYN_1"/>
    <property type="match status" value="1"/>
</dbReference>
<feature type="binding site" description="in other chain" evidence="8">
    <location>
        <begin position="40"/>
        <end position="43"/>
    </location>
    <ligand>
        <name>IMP</name>
        <dbReference type="ChEBI" id="CHEBI:58053"/>
        <note>ligand shared between dimeric partners</note>
    </ligand>
</feature>
<dbReference type="GO" id="GO:0005737">
    <property type="term" value="C:cytoplasm"/>
    <property type="evidence" value="ECO:0007669"/>
    <property type="project" value="UniProtKB-SubCell"/>
</dbReference>
<reference evidence="10 11" key="1">
    <citation type="journal article" date="2015" name="Nature">
        <title>rRNA introns, odd ribosomes, and small enigmatic genomes across a large radiation of phyla.</title>
        <authorList>
            <person name="Brown C.T."/>
            <person name="Hug L.A."/>
            <person name="Thomas B.C."/>
            <person name="Sharon I."/>
            <person name="Castelle C.J."/>
            <person name="Singh A."/>
            <person name="Wilkins M.J."/>
            <person name="Williams K.H."/>
            <person name="Banfield J.F."/>
        </authorList>
    </citation>
    <scope>NUCLEOTIDE SEQUENCE [LARGE SCALE GENOMIC DNA]</scope>
</reference>
<dbReference type="GO" id="GO:0046040">
    <property type="term" value="P:IMP metabolic process"/>
    <property type="evidence" value="ECO:0007669"/>
    <property type="project" value="TreeGrafter"/>
</dbReference>
<feature type="binding site" evidence="8">
    <location>
        <position position="13"/>
    </location>
    <ligand>
        <name>Mg(2+)</name>
        <dbReference type="ChEBI" id="CHEBI:18420"/>
    </ligand>
</feature>
<dbReference type="GO" id="GO:0000287">
    <property type="term" value="F:magnesium ion binding"/>
    <property type="evidence" value="ECO:0007669"/>
    <property type="project" value="UniProtKB-UniRule"/>
</dbReference>
<evidence type="ECO:0000256" key="9">
    <source>
        <dbReference type="RuleBase" id="RU000520"/>
    </source>
</evidence>